<evidence type="ECO:0000313" key="3">
    <source>
        <dbReference type="Proteomes" id="UP000515292"/>
    </source>
</evidence>
<dbReference type="InterPro" id="IPR032820">
    <property type="entry name" value="ATPase_put"/>
</dbReference>
<dbReference type="Proteomes" id="UP000515292">
    <property type="component" value="Chromosome"/>
</dbReference>
<keyword evidence="3" id="KW-1185">Reference proteome</keyword>
<evidence type="ECO:0000256" key="1">
    <source>
        <dbReference type="SAM" id="Phobius"/>
    </source>
</evidence>
<gene>
    <name evidence="2" type="ORF">H3309_08945</name>
</gene>
<keyword evidence="1" id="KW-0472">Membrane</keyword>
<feature type="transmembrane region" description="Helical" evidence="1">
    <location>
        <begin position="89"/>
        <end position="107"/>
    </location>
</feature>
<evidence type="ECO:0000313" key="2">
    <source>
        <dbReference type="EMBL" id="QMW21551.1"/>
    </source>
</evidence>
<keyword evidence="1" id="KW-0812">Transmembrane</keyword>
<dbReference type="AlphaFoldDB" id="A0A7G5IDV9"/>
<proteinExistence type="predicted"/>
<sequence>MIVIPRCGAASGRLTFAGWASNGASLRRFDRRGAFVHAGFGTDFAGSVLPDADQKADLDALGARLAAAQAKHTPPREVAQRALASGTRYAVEIAVATMVGFAIGWQLDSWFGTKPWMAILFLMLGLAAGFTNLMRAVNREAAAVKADQAAAQAQRQEGE</sequence>
<feature type="transmembrane region" description="Helical" evidence="1">
    <location>
        <begin position="113"/>
        <end position="133"/>
    </location>
</feature>
<dbReference type="EMBL" id="CP059851">
    <property type="protein sequence ID" value="QMW21551.1"/>
    <property type="molecule type" value="Genomic_DNA"/>
</dbReference>
<name>A0A7G5IDV9_9SPHN</name>
<organism evidence="2 3">
    <name type="scientific">Sandaracinobacteroides saxicola</name>
    <dbReference type="NCBI Taxonomy" id="2759707"/>
    <lineage>
        <taxon>Bacteria</taxon>
        <taxon>Pseudomonadati</taxon>
        <taxon>Pseudomonadota</taxon>
        <taxon>Alphaproteobacteria</taxon>
        <taxon>Sphingomonadales</taxon>
        <taxon>Sphingosinicellaceae</taxon>
        <taxon>Sandaracinobacteroides</taxon>
    </lineage>
</organism>
<accession>A0A7G5IDV9</accession>
<reference evidence="2 3" key="1">
    <citation type="submission" date="2020-07" db="EMBL/GenBank/DDBJ databases">
        <title>Complete genome sequence for Sandaracinobacter sp. M6.</title>
        <authorList>
            <person name="Tang Y."/>
            <person name="Liu Q."/>
            <person name="Guo Z."/>
            <person name="Lei P."/>
            <person name="Huang B."/>
        </authorList>
    </citation>
    <scope>NUCLEOTIDE SEQUENCE [LARGE SCALE GENOMIC DNA]</scope>
    <source>
        <strain evidence="2 3">M6</strain>
    </source>
</reference>
<protein>
    <submittedName>
        <fullName evidence="2">AtpZ/AtpI family protein</fullName>
    </submittedName>
</protein>
<dbReference type="Pfam" id="PF09527">
    <property type="entry name" value="ATPase_gene1"/>
    <property type="match status" value="1"/>
</dbReference>
<keyword evidence="1" id="KW-1133">Transmembrane helix</keyword>
<dbReference type="KEGG" id="sand:H3309_08945"/>